<dbReference type="Gene3D" id="3.30.559.10">
    <property type="entry name" value="Chloramphenicol acetyltransferase-like domain"/>
    <property type="match status" value="2"/>
</dbReference>
<dbReference type="RefSeq" id="XP_010756201.1">
    <property type="nucleotide sequence ID" value="XM_010757899.1"/>
</dbReference>
<dbReference type="InterPro" id="IPR020845">
    <property type="entry name" value="AMP-binding_CS"/>
</dbReference>
<evidence type="ECO:0000256" key="2">
    <source>
        <dbReference type="ARBA" id="ARBA00022553"/>
    </source>
</evidence>
<dbReference type="Pfam" id="PF00501">
    <property type="entry name" value="AMP-binding"/>
    <property type="match status" value="1"/>
</dbReference>
<protein>
    <recommendedName>
        <fullName evidence="5">Carrier domain-containing protein</fullName>
    </recommendedName>
</protein>
<dbReference type="Pfam" id="PF00668">
    <property type="entry name" value="Condensation"/>
    <property type="match status" value="2"/>
</dbReference>
<feature type="domain" description="Carrier" evidence="5">
    <location>
        <begin position="1512"/>
        <end position="1588"/>
    </location>
</feature>
<dbReference type="PROSITE" id="PS00012">
    <property type="entry name" value="PHOSPHOPANTETHEINE"/>
    <property type="match status" value="1"/>
</dbReference>
<proteinExistence type="inferred from homology"/>
<dbReference type="HOGENOM" id="CLU_000022_60_2_1"/>
<evidence type="ECO:0000259" key="5">
    <source>
        <dbReference type="PROSITE" id="PS50075"/>
    </source>
</evidence>
<dbReference type="Pfam" id="PF00550">
    <property type="entry name" value="PP-binding"/>
    <property type="match status" value="2"/>
</dbReference>
<dbReference type="InterPro" id="IPR042099">
    <property type="entry name" value="ANL_N_sf"/>
</dbReference>
<dbReference type="EMBL" id="KN275957">
    <property type="protein sequence ID" value="EEH43813.1"/>
    <property type="molecule type" value="Genomic_DNA"/>
</dbReference>
<evidence type="ECO:0000313" key="7">
    <source>
        <dbReference type="Proteomes" id="UP000001628"/>
    </source>
</evidence>
<gene>
    <name evidence="6" type="ORF">PADG_00102</name>
</gene>
<keyword evidence="2" id="KW-0597">Phosphoprotein</keyword>
<dbReference type="GO" id="GO:0005737">
    <property type="term" value="C:cytoplasm"/>
    <property type="evidence" value="ECO:0007669"/>
    <property type="project" value="TreeGrafter"/>
</dbReference>
<keyword evidence="3" id="KW-0436">Ligase</keyword>
<accession>C1FZR2</accession>
<dbReference type="SMART" id="SM00823">
    <property type="entry name" value="PKS_PP"/>
    <property type="match status" value="2"/>
</dbReference>
<feature type="domain" description="Carrier" evidence="5">
    <location>
        <begin position="855"/>
        <end position="930"/>
    </location>
</feature>
<dbReference type="OMA" id="WQYVPVR"/>
<keyword evidence="1" id="KW-0596">Phosphopantetheine</keyword>
<dbReference type="Proteomes" id="UP000001628">
    <property type="component" value="Unassembled WGS sequence"/>
</dbReference>
<dbReference type="GO" id="GO:0043041">
    <property type="term" value="P:amino acid activation for nonribosomal peptide biosynthetic process"/>
    <property type="evidence" value="ECO:0007669"/>
    <property type="project" value="TreeGrafter"/>
</dbReference>
<dbReference type="Gene3D" id="3.30.559.30">
    <property type="entry name" value="Nonribosomal peptide synthetase, condensation domain"/>
    <property type="match status" value="2"/>
</dbReference>
<dbReference type="NCBIfam" id="TIGR01733">
    <property type="entry name" value="AA-adenyl-dom"/>
    <property type="match status" value="1"/>
</dbReference>
<evidence type="ECO:0000256" key="4">
    <source>
        <dbReference type="ARBA" id="ARBA00029454"/>
    </source>
</evidence>
<dbReference type="CDD" id="cd19542">
    <property type="entry name" value="CT_NRPS-like"/>
    <property type="match status" value="1"/>
</dbReference>
<dbReference type="Gene3D" id="1.10.1200.10">
    <property type="entry name" value="ACP-like"/>
    <property type="match status" value="2"/>
</dbReference>
<dbReference type="GeneID" id="22579993"/>
<dbReference type="SUPFAM" id="SSF52777">
    <property type="entry name" value="CoA-dependent acyltransferases"/>
    <property type="match status" value="4"/>
</dbReference>
<dbReference type="SUPFAM" id="SSF47336">
    <property type="entry name" value="ACP-like"/>
    <property type="match status" value="2"/>
</dbReference>
<dbReference type="GO" id="GO:0016874">
    <property type="term" value="F:ligase activity"/>
    <property type="evidence" value="ECO:0007669"/>
    <property type="project" value="UniProtKB-KW"/>
</dbReference>
<evidence type="ECO:0000256" key="1">
    <source>
        <dbReference type="ARBA" id="ARBA00022450"/>
    </source>
</evidence>
<dbReference type="GO" id="GO:0031177">
    <property type="term" value="F:phosphopantetheine binding"/>
    <property type="evidence" value="ECO:0007669"/>
    <property type="project" value="InterPro"/>
</dbReference>
<dbReference type="InterPro" id="IPR036736">
    <property type="entry name" value="ACP-like_sf"/>
</dbReference>
<dbReference type="CDD" id="cd05918">
    <property type="entry name" value="A_NRPS_SidN3_like"/>
    <property type="match status" value="1"/>
</dbReference>
<dbReference type="Gene3D" id="3.30.300.30">
    <property type="match status" value="1"/>
</dbReference>
<name>C1FZR2_PARBD</name>
<sequence>MYSDGRPEVTNQRKDTIIKVELGCNCDKIPRWQNVKLLGVGECLVWRNRPAQTLCIPWDDKVITYSSNSKKAPARTTTGCQLQESIVLDCTMNSNLSPGEDVKTNGGVHLNGDADGRVDAISIEQPLFLNRNMEDQLDLLVLAWVLLLYRGSGLSEDGEFAWGLTEASNDEFSNFRPKFSGNIIDIISGESDHISKPLESIRARRPSISNDERKQLKDYSIFFTNVAHTAEKYGDLAFAVEISVSGEKLYLQHHGQHSTLSRNAIEIHVDGFIDIFNSIVVNLDMTVAQAMQIGDRELQQLWKWNAIVPPEIDECIHVTFMKNAQKNSNRMAVVSWDGELSYGEVDRFSTQLAIRLIELGVKIGTAVPLCFEKSMWTVVAVLAVMKAGGALVLTDPGQPEARLETIVTEVSANLMLTSVKQEELGHRLLPRGTVLAVSHHIFQSEQNSCFTAALPSVPGSSTLYIIFTSGSTGKPKGVVISHANYVSGALLRAEAVGYGPHSRVLDFPSYAFDVSIDCMLCTLAHGGCVCVPSEDDRVNNLSGAIRNMKVNMAHMTPSVARVLESDILPSLEVLGLGGESVSARDAANWGRFTKIIIAYGPSECTVGCTINNDVHIDRSYTSIGKGVGGVTWVVDPADHNRLMPIGAIGELIIEGPIVGQGYLNDPVKSSTVFIKDPTWLVSGGGGIPGRHGRFYKTGDLVRYGPDGSGSIVFVGRGDQQVKLRGQRVELGEVEHHLRMKLPAGTTVAAEVITPGGMKGEPTLVAFIAQENTPKARGQGEIAAFSTELQHVLNIMDKELAASLPRYMVPAAYIPLFEMPLLVSCKTDRKKLRAIGSAMSRKELIKLRTSTEQAREPQSEMERKLQHIMIDLFGKEADINVQSNFFDLGGDSLMAMKLVAAARRENILTSVADIFRYPTLSELALTLKHTDDVDVHTEVPPFSLIDSTWQAEDARVEAANLCSLNASSIVDMYPCTPLQEGLMALSAKISEAYVAQRVVELKDIQTAERLQRAFETAVADSAILRTRIVQVPGHGLMQVVVRDEISWRSGRTLEEYLAQDRNEPMGLGTELVRFAVLPNKKTNGAHFVLTIHHALYDGWSMPLIVRRINRAYNGKEIERPVSFNSFIKYLSGLNSNESKSYWKAQLQGATSLQFPSLPWPGYQTQPQSLLEHYVPISKPLISSTSIAIAIRAAWGLVAGAYTASDDVIFGETLTGRNASVVGVDKIEGPMITTVPVRVRIDRNSRVSEYLRKIQDDTAFRIPHEHMGLQHIRRLSPDAREACELRTGIVIHPMATEDDTSITGEGPANGFVPAGDEDAAREALKFNTYALMLVCSLDPKGFLVMASFDSATIDVTQMDKVLGQFGRTVQRLFDDSGELVSNLQLMSEEDLAEVWHFSNTSKYLDEGVLGANCSGATATWVVDPQNPERLLPFGAIGELLIEGQFKSATSTSIQSTNWLAAGCRDMPGRRGKLHETSQLVKYNSDGSLVFKGQKSDVIKSNIETEKREVKKRLHATTSEQQKLQELWSRILGINKEEVDLNDNFFDLGGDSISAMKLVSEGRMEGLELTVMQVFQHRRLSDMADIVKDSLSLSTPAKAYVPFSTLDISDIETFISESIRPALADPSWIIADILPARPLQEIAVDGTTKLPRYSARYELFYLDAAVDRPHLFKSCQELISRNEILRTVFVKSRGSCFGVVLQDLQLPLVEYEIDGDLETFAEQLCNLDVQMVMPLGSPFIKFLFVRCSDGRSCLIMRISHAQYDEICLPILLRQLSALYERRSLPSALPFSSFVHHVVRENIPKSIQYWRDLLKGASMSILRPSTPLESKKSVFICKTFDISSRPKDITIATLPSAAWALCLARRLAVRDVTFGEVVSGRNIDLPNCDTVMGPTWQYVPVRIKFEPGWTGVDLLNFVQHQHISSTRFEGIGLKEIVKHCTDWSETVDWFDSVVHQDVEHVESLAFLSANSRMDTIYPHLEPLREWKIQAFPKGDSLGIEIVTFESWRAEANSILNELGDIISQLLTKRNSALFWTDKTSSNPRPRCSGAYFDASRDICRNYNMLEKISSRQVSSSVAEGERLWSAENRF</sequence>
<keyword evidence="7" id="KW-1185">Reference proteome</keyword>
<dbReference type="FunFam" id="3.30.559.30:FF:000003">
    <property type="entry name" value="Nonribosomal peptide synthase SidD"/>
    <property type="match status" value="1"/>
</dbReference>
<dbReference type="GO" id="GO:0044550">
    <property type="term" value="P:secondary metabolite biosynthetic process"/>
    <property type="evidence" value="ECO:0007669"/>
    <property type="project" value="TreeGrafter"/>
</dbReference>
<dbReference type="KEGG" id="pbn:PADG_00102"/>
<dbReference type="InterPro" id="IPR020806">
    <property type="entry name" value="PKS_PP-bd"/>
</dbReference>
<evidence type="ECO:0000313" key="6">
    <source>
        <dbReference type="EMBL" id="EEH43813.1"/>
    </source>
</evidence>
<dbReference type="OrthoDB" id="416786at2759"/>
<dbReference type="InterPro" id="IPR045851">
    <property type="entry name" value="AMP-bd_C_sf"/>
</dbReference>
<dbReference type="FunFam" id="3.30.300.30:FF:000015">
    <property type="entry name" value="Nonribosomal peptide synthase SidD"/>
    <property type="match status" value="1"/>
</dbReference>
<dbReference type="InParanoid" id="C1FZR2"/>
<organism evidence="6 7">
    <name type="scientific">Paracoccidioides brasiliensis (strain Pb18)</name>
    <dbReference type="NCBI Taxonomy" id="502780"/>
    <lineage>
        <taxon>Eukaryota</taxon>
        <taxon>Fungi</taxon>
        <taxon>Dikarya</taxon>
        <taxon>Ascomycota</taxon>
        <taxon>Pezizomycotina</taxon>
        <taxon>Eurotiomycetes</taxon>
        <taxon>Eurotiomycetidae</taxon>
        <taxon>Onygenales</taxon>
        <taxon>Ajellomycetaceae</taxon>
        <taxon>Paracoccidioides</taxon>
    </lineage>
</organism>
<dbReference type="InterPro" id="IPR006162">
    <property type="entry name" value="Ppantetheine_attach_site"/>
</dbReference>
<dbReference type="InterPro" id="IPR001242">
    <property type="entry name" value="Condensation_dom"/>
</dbReference>
<dbReference type="InterPro" id="IPR023213">
    <property type="entry name" value="CAT-like_dom_sf"/>
</dbReference>
<comment type="similarity">
    <text evidence="4">Belongs to the NRP synthetase family.</text>
</comment>
<dbReference type="InterPro" id="IPR000873">
    <property type="entry name" value="AMP-dep_synth/lig_dom"/>
</dbReference>
<dbReference type="VEuPathDB" id="FungiDB:PADG_00102"/>
<dbReference type="CDD" id="cd19545">
    <property type="entry name" value="FUM14_C_NRPS-like"/>
    <property type="match status" value="1"/>
</dbReference>
<reference evidence="6 7" key="1">
    <citation type="journal article" date="2011" name="PLoS Genet.">
        <title>Comparative genomic analysis of human fungal pathogens causing paracoccidioidomycosis.</title>
        <authorList>
            <person name="Desjardins C.A."/>
            <person name="Champion M.D."/>
            <person name="Holder J.W."/>
            <person name="Muszewska A."/>
            <person name="Goldberg J."/>
            <person name="Bailao A.M."/>
            <person name="Brigido M.M."/>
            <person name="Ferreira M.E."/>
            <person name="Garcia A.M."/>
            <person name="Grynberg M."/>
            <person name="Gujja S."/>
            <person name="Heiman D.I."/>
            <person name="Henn M.R."/>
            <person name="Kodira C.D."/>
            <person name="Leon-Narvaez H."/>
            <person name="Longo L.V."/>
            <person name="Ma L.J."/>
            <person name="Malavazi I."/>
            <person name="Matsuo A.L."/>
            <person name="Morais F.V."/>
            <person name="Pereira M."/>
            <person name="Rodriguez-Brito S."/>
            <person name="Sakthikumar S."/>
            <person name="Salem-Izacc S.M."/>
            <person name="Sykes S.M."/>
            <person name="Teixeira M.M."/>
            <person name="Vallejo M.C."/>
            <person name="Walter M.E."/>
            <person name="Yandava C."/>
            <person name="Young S."/>
            <person name="Zeng Q."/>
            <person name="Zucker J."/>
            <person name="Felipe M.S."/>
            <person name="Goldman G.H."/>
            <person name="Haas B.J."/>
            <person name="McEwen J.G."/>
            <person name="Nino-Vega G."/>
            <person name="Puccia R."/>
            <person name="San-Blas G."/>
            <person name="Soares C.M."/>
            <person name="Birren B.W."/>
            <person name="Cuomo C.A."/>
        </authorList>
    </citation>
    <scope>NUCLEOTIDE SEQUENCE [LARGE SCALE GENOMIC DNA]</scope>
    <source>
        <strain evidence="6 7">Pb18</strain>
    </source>
</reference>
<evidence type="ECO:0000256" key="3">
    <source>
        <dbReference type="ARBA" id="ARBA00022598"/>
    </source>
</evidence>
<dbReference type="eggNOG" id="KOG1178">
    <property type="taxonomic scope" value="Eukaryota"/>
</dbReference>
<dbReference type="PROSITE" id="PS00455">
    <property type="entry name" value="AMP_BINDING"/>
    <property type="match status" value="1"/>
</dbReference>
<dbReference type="SUPFAM" id="SSF56801">
    <property type="entry name" value="Acetyl-CoA synthetase-like"/>
    <property type="match status" value="2"/>
</dbReference>
<dbReference type="PANTHER" id="PTHR45527">
    <property type="entry name" value="NONRIBOSOMAL PEPTIDE SYNTHETASE"/>
    <property type="match status" value="1"/>
</dbReference>
<dbReference type="InterPro" id="IPR010071">
    <property type="entry name" value="AA_adenyl_dom"/>
</dbReference>
<dbReference type="FunFam" id="1.10.1200.10:FF:000005">
    <property type="entry name" value="Nonribosomal peptide synthetase 1"/>
    <property type="match status" value="1"/>
</dbReference>
<dbReference type="Gene3D" id="3.40.50.12780">
    <property type="entry name" value="N-terminal domain of ligase-like"/>
    <property type="match status" value="1"/>
</dbReference>
<dbReference type="PROSITE" id="PS50075">
    <property type="entry name" value="CARRIER"/>
    <property type="match status" value="2"/>
</dbReference>
<dbReference type="InterPro" id="IPR009081">
    <property type="entry name" value="PP-bd_ACP"/>
</dbReference>
<dbReference type="FunFam" id="3.40.50.12780:FF:000014">
    <property type="entry name" value="Nonribosomal peptide synthetase 1"/>
    <property type="match status" value="1"/>
</dbReference>
<dbReference type="STRING" id="502780.C1FZR2"/>
<dbReference type="PANTHER" id="PTHR45527:SF3">
    <property type="entry name" value="SIDEROPHORE SYNTHETASE (EUROFUNG)"/>
    <property type="match status" value="1"/>
</dbReference>